<sequence length="187" mass="20974">MSCHRSTCAALGFDWALLLRRHPIVGNYCLFSKATLWPICASRELAWDSRHAERVAGQSPSSLPGRMRIRLSKEENKRGHLPGTMAASLAWSCRILRFMSRDCQSLATNSILDVEIPKTVRPLATPFRCSKDQAPHKAECTSRNTYSPQNSDARIRGRLFLCDEIVGRVGSLRGSLKLDIFDHLPPL</sequence>
<dbReference type="AlphaFoldDB" id="A0A6A6P4A6"/>
<evidence type="ECO:0000313" key="2">
    <source>
        <dbReference type="Proteomes" id="UP000799766"/>
    </source>
</evidence>
<proteinExistence type="predicted"/>
<dbReference type="Proteomes" id="UP000799766">
    <property type="component" value="Unassembled WGS sequence"/>
</dbReference>
<name>A0A6A6P4A6_9PEZI</name>
<gene>
    <name evidence="1" type="ORF">BDY21DRAFT_341430</name>
</gene>
<evidence type="ECO:0000313" key="1">
    <source>
        <dbReference type="EMBL" id="KAF2458826.1"/>
    </source>
</evidence>
<reference evidence="1" key="1">
    <citation type="journal article" date="2020" name="Stud. Mycol.">
        <title>101 Dothideomycetes genomes: a test case for predicting lifestyles and emergence of pathogens.</title>
        <authorList>
            <person name="Haridas S."/>
            <person name="Albert R."/>
            <person name="Binder M."/>
            <person name="Bloem J."/>
            <person name="Labutti K."/>
            <person name="Salamov A."/>
            <person name="Andreopoulos B."/>
            <person name="Baker S."/>
            <person name="Barry K."/>
            <person name="Bills G."/>
            <person name="Bluhm B."/>
            <person name="Cannon C."/>
            <person name="Castanera R."/>
            <person name="Culley D."/>
            <person name="Daum C."/>
            <person name="Ezra D."/>
            <person name="Gonzalez J."/>
            <person name="Henrissat B."/>
            <person name="Kuo A."/>
            <person name="Liang C."/>
            <person name="Lipzen A."/>
            <person name="Lutzoni F."/>
            <person name="Magnuson J."/>
            <person name="Mondo S."/>
            <person name="Nolan M."/>
            <person name="Ohm R."/>
            <person name="Pangilinan J."/>
            <person name="Park H.-J."/>
            <person name="Ramirez L."/>
            <person name="Alfaro M."/>
            <person name="Sun H."/>
            <person name="Tritt A."/>
            <person name="Yoshinaga Y."/>
            <person name="Zwiers L.-H."/>
            <person name="Turgeon B."/>
            <person name="Goodwin S."/>
            <person name="Spatafora J."/>
            <person name="Crous P."/>
            <person name="Grigoriev I."/>
        </authorList>
    </citation>
    <scope>NUCLEOTIDE SEQUENCE</scope>
    <source>
        <strain evidence="1">ATCC 16933</strain>
    </source>
</reference>
<protein>
    <submittedName>
        <fullName evidence="1">Uncharacterized protein</fullName>
    </submittedName>
</protein>
<keyword evidence="2" id="KW-1185">Reference proteome</keyword>
<accession>A0A6A6P4A6</accession>
<organism evidence="1 2">
    <name type="scientific">Lineolata rhizophorae</name>
    <dbReference type="NCBI Taxonomy" id="578093"/>
    <lineage>
        <taxon>Eukaryota</taxon>
        <taxon>Fungi</taxon>
        <taxon>Dikarya</taxon>
        <taxon>Ascomycota</taxon>
        <taxon>Pezizomycotina</taxon>
        <taxon>Dothideomycetes</taxon>
        <taxon>Dothideomycetes incertae sedis</taxon>
        <taxon>Lineolatales</taxon>
        <taxon>Lineolataceae</taxon>
        <taxon>Lineolata</taxon>
    </lineage>
</organism>
<dbReference type="EMBL" id="MU001677">
    <property type="protein sequence ID" value="KAF2458826.1"/>
    <property type="molecule type" value="Genomic_DNA"/>
</dbReference>